<dbReference type="OrthoDB" id="9801841at2"/>
<dbReference type="Gene3D" id="3.30.200.20">
    <property type="entry name" value="Phosphorylase Kinase, domain 1"/>
    <property type="match status" value="1"/>
</dbReference>
<gene>
    <name evidence="9" type="ORF">AKJ08_0790</name>
</gene>
<keyword evidence="4 5" id="KW-0067">ATP-binding</keyword>
<dbReference type="SMART" id="SM00220">
    <property type="entry name" value="S_TKc"/>
    <property type="match status" value="1"/>
</dbReference>
<name>A0A0K1PA39_9BACT</name>
<keyword evidence="10" id="KW-1185">Reference proteome</keyword>
<dbReference type="InterPro" id="IPR011009">
    <property type="entry name" value="Kinase-like_dom_sf"/>
</dbReference>
<evidence type="ECO:0000256" key="7">
    <source>
        <dbReference type="SAM" id="Phobius"/>
    </source>
</evidence>
<dbReference type="GO" id="GO:0004674">
    <property type="term" value="F:protein serine/threonine kinase activity"/>
    <property type="evidence" value="ECO:0007669"/>
    <property type="project" value="UniProtKB-KW"/>
</dbReference>
<keyword evidence="1" id="KW-0808">Transferase</keyword>
<feature type="compositionally biased region" description="Basic and acidic residues" evidence="6">
    <location>
        <begin position="438"/>
        <end position="458"/>
    </location>
</feature>
<proteinExistence type="predicted"/>
<dbReference type="InterPro" id="IPR017441">
    <property type="entry name" value="Protein_kinase_ATP_BS"/>
</dbReference>
<feature type="binding site" evidence="5">
    <location>
        <position position="38"/>
    </location>
    <ligand>
        <name>ATP</name>
        <dbReference type="ChEBI" id="CHEBI:30616"/>
    </ligand>
</feature>
<dbReference type="RefSeq" id="WP_050724854.1">
    <property type="nucleotide sequence ID" value="NZ_CP012332.1"/>
</dbReference>
<keyword evidence="3 9" id="KW-0418">Kinase</keyword>
<keyword evidence="9" id="KW-0723">Serine/threonine-protein kinase</keyword>
<evidence type="ECO:0000259" key="8">
    <source>
        <dbReference type="PROSITE" id="PS50011"/>
    </source>
</evidence>
<keyword evidence="7" id="KW-0472">Membrane</keyword>
<evidence type="ECO:0000256" key="4">
    <source>
        <dbReference type="ARBA" id="ARBA00022840"/>
    </source>
</evidence>
<dbReference type="Proteomes" id="UP000055590">
    <property type="component" value="Chromosome"/>
</dbReference>
<accession>A0A0K1PA39</accession>
<organism evidence="9 10">
    <name type="scientific">Vulgatibacter incomptus</name>
    <dbReference type="NCBI Taxonomy" id="1391653"/>
    <lineage>
        <taxon>Bacteria</taxon>
        <taxon>Pseudomonadati</taxon>
        <taxon>Myxococcota</taxon>
        <taxon>Myxococcia</taxon>
        <taxon>Myxococcales</taxon>
        <taxon>Cystobacterineae</taxon>
        <taxon>Vulgatibacteraceae</taxon>
        <taxon>Vulgatibacter</taxon>
    </lineage>
</organism>
<keyword evidence="7" id="KW-0812">Transmembrane</keyword>
<evidence type="ECO:0000256" key="5">
    <source>
        <dbReference type="PROSITE-ProRule" id="PRU10141"/>
    </source>
</evidence>
<dbReference type="CDD" id="cd14014">
    <property type="entry name" value="STKc_PknB_like"/>
    <property type="match status" value="1"/>
</dbReference>
<evidence type="ECO:0000256" key="2">
    <source>
        <dbReference type="ARBA" id="ARBA00022741"/>
    </source>
</evidence>
<dbReference type="STRING" id="1391653.AKJ08_0790"/>
<dbReference type="EMBL" id="CP012332">
    <property type="protein sequence ID" value="AKU90403.1"/>
    <property type="molecule type" value="Genomic_DNA"/>
</dbReference>
<dbReference type="GO" id="GO:0005524">
    <property type="term" value="F:ATP binding"/>
    <property type="evidence" value="ECO:0007669"/>
    <property type="project" value="UniProtKB-UniRule"/>
</dbReference>
<evidence type="ECO:0000313" key="9">
    <source>
        <dbReference type="EMBL" id="AKU90403.1"/>
    </source>
</evidence>
<dbReference type="PROSITE" id="PS50011">
    <property type="entry name" value="PROTEIN_KINASE_DOM"/>
    <property type="match status" value="1"/>
</dbReference>
<dbReference type="InterPro" id="IPR000719">
    <property type="entry name" value="Prot_kinase_dom"/>
</dbReference>
<dbReference type="AlphaFoldDB" id="A0A0K1PA39"/>
<evidence type="ECO:0000256" key="6">
    <source>
        <dbReference type="SAM" id="MobiDB-lite"/>
    </source>
</evidence>
<dbReference type="InterPro" id="IPR008271">
    <property type="entry name" value="Ser/Thr_kinase_AS"/>
</dbReference>
<dbReference type="PROSITE" id="PS00107">
    <property type="entry name" value="PROTEIN_KINASE_ATP"/>
    <property type="match status" value="1"/>
</dbReference>
<keyword evidence="2 5" id="KW-0547">Nucleotide-binding</keyword>
<reference evidence="9 10" key="1">
    <citation type="submission" date="2015-08" db="EMBL/GenBank/DDBJ databases">
        <authorList>
            <person name="Babu N.S."/>
            <person name="Beckwith C.J."/>
            <person name="Beseler K.G."/>
            <person name="Brison A."/>
            <person name="Carone J.V."/>
            <person name="Caskin T.P."/>
            <person name="Diamond M."/>
            <person name="Durham M.E."/>
            <person name="Foxe J.M."/>
            <person name="Go M."/>
            <person name="Henderson B.A."/>
            <person name="Jones I.B."/>
            <person name="McGettigan J.A."/>
            <person name="Micheletti S.J."/>
            <person name="Nasrallah M.E."/>
            <person name="Ortiz D."/>
            <person name="Piller C.R."/>
            <person name="Privatt S.R."/>
            <person name="Schneider S.L."/>
            <person name="Sharp S."/>
            <person name="Smith T.C."/>
            <person name="Stanton J.D."/>
            <person name="Ullery H.E."/>
            <person name="Wilson R.J."/>
            <person name="Serrano M.G."/>
            <person name="Buck G."/>
            <person name="Lee V."/>
            <person name="Wang Y."/>
            <person name="Carvalho R."/>
            <person name="Voegtly L."/>
            <person name="Shi R."/>
            <person name="Duckworth R."/>
            <person name="Johnson A."/>
            <person name="Loviza R."/>
            <person name="Walstead R."/>
            <person name="Shah Z."/>
            <person name="Kiflezghi M."/>
            <person name="Wade K."/>
            <person name="Ball S.L."/>
            <person name="Bradley K.W."/>
            <person name="Asai D.J."/>
            <person name="Bowman C.A."/>
            <person name="Russell D.A."/>
            <person name="Pope W.H."/>
            <person name="Jacobs-Sera D."/>
            <person name="Hendrix R.W."/>
            <person name="Hatfull G.F."/>
        </authorList>
    </citation>
    <scope>NUCLEOTIDE SEQUENCE [LARGE SCALE GENOMIC DNA]</scope>
    <source>
        <strain evidence="9 10">DSM 27710</strain>
    </source>
</reference>
<evidence type="ECO:0000313" key="10">
    <source>
        <dbReference type="Proteomes" id="UP000055590"/>
    </source>
</evidence>
<dbReference type="SUPFAM" id="SSF56112">
    <property type="entry name" value="Protein kinase-like (PK-like)"/>
    <property type="match status" value="1"/>
</dbReference>
<keyword evidence="7" id="KW-1133">Transmembrane helix</keyword>
<dbReference type="KEGG" id="vin:AKJ08_0790"/>
<dbReference type="PANTHER" id="PTHR43289:SF6">
    <property type="entry name" value="SERINE_THREONINE-PROTEIN KINASE NEKL-3"/>
    <property type="match status" value="1"/>
</dbReference>
<feature type="domain" description="Protein kinase" evidence="8">
    <location>
        <begin position="9"/>
        <end position="268"/>
    </location>
</feature>
<dbReference type="Pfam" id="PF00069">
    <property type="entry name" value="Pkinase"/>
    <property type="match status" value="1"/>
</dbReference>
<evidence type="ECO:0000256" key="1">
    <source>
        <dbReference type="ARBA" id="ARBA00022679"/>
    </source>
</evidence>
<feature type="region of interest" description="Disordered" evidence="6">
    <location>
        <begin position="384"/>
        <end position="501"/>
    </location>
</feature>
<dbReference type="Gene3D" id="1.10.510.10">
    <property type="entry name" value="Transferase(Phosphotransferase) domain 1"/>
    <property type="match status" value="1"/>
</dbReference>
<evidence type="ECO:0000256" key="3">
    <source>
        <dbReference type="ARBA" id="ARBA00022777"/>
    </source>
</evidence>
<protein>
    <submittedName>
        <fullName evidence="9">Serine/threonine protein kinase</fullName>
    </submittedName>
</protein>
<dbReference type="PANTHER" id="PTHR43289">
    <property type="entry name" value="MITOGEN-ACTIVATED PROTEIN KINASE KINASE KINASE 20-RELATED"/>
    <property type="match status" value="1"/>
</dbReference>
<dbReference type="PROSITE" id="PS00108">
    <property type="entry name" value="PROTEIN_KINASE_ST"/>
    <property type="match status" value="1"/>
</dbReference>
<feature type="transmembrane region" description="Helical" evidence="7">
    <location>
        <begin position="355"/>
        <end position="379"/>
    </location>
</feature>
<sequence>MIGRQLDRYRLLEEIGSGGMAVVYKAHDAALERDVAVKVMHPHLAGREESRRRFSREARAVARLRHPNIVEIFDFSGDDAAESFIVTEYVKGRTLLAFAQEIGIGLPEVGALLAERLAEALEHAHAAGVIHRDLKPENVMVGDDGELKLMDFGIARMIGKDERMTMTGALVGSPLHMAPEVIEGGEIGVAADLFSLGTILYWMVTGRMAFEGNNTTQTLRRILEADYPDPRLAAPACSDELAEVIATCLRREPDTRYASMGALRAALLEVLAASGLSAGDAELRAFFGDPQGFREALRLRLLAKLLAEGHAAMAARRPARAVAVLDRVLALDPGNERAKALLERMGRGRMLRRRLAKGAIVLGSAVLVAGGGFGLWSWMNRPEAPSGVAPPSEDPPRDRPSESPGSLPRERTSAEADPTAPRPEASAGPTSPATPDRPASDRPVSDRPVSDRGARAEPGEGAPAGLDREAKASPETAPGRNRDSARAAAPEANERPTRSKRMVQLRWVPQGATLSIDGAAVDTVAPSWSGELSAGHHTLSLTHSGCCEAWEETLEIAEGAEPVQRSIVLAPLESGWFTIDSDLPDAEVWLDGTYKGTVADVNRRGGVAVAFSRNDAGQERYVKSIRFELFPPSGSGIAGSLRGEATVRAGEHARSAPLRFALPPAGGDR</sequence>